<evidence type="ECO:0000313" key="1">
    <source>
        <dbReference type="EMBL" id="MCC0177761.1"/>
    </source>
</evidence>
<sequence>MTVKNDFSLKEIRNEVRHLIELHSLDPQQAIYNLSQFFPSGEWALIECEIEAHGYRLMQNSIKDLLE</sequence>
<keyword evidence="2" id="KW-1185">Reference proteome</keyword>
<accession>A0A964FGA5</accession>
<dbReference type="EMBL" id="JADWDC010000028">
    <property type="protein sequence ID" value="MCC0177761.1"/>
    <property type="molecule type" value="Genomic_DNA"/>
</dbReference>
<evidence type="ECO:0000313" key="2">
    <source>
        <dbReference type="Proteomes" id="UP000729733"/>
    </source>
</evidence>
<dbReference type="Proteomes" id="UP000729733">
    <property type="component" value="Unassembled WGS sequence"/>
</dbReference>
<proteinExistence type="predicted"/>
<organism evidence="1 2">
    <name type="scientific">Waterburya agarophytonicola KI4</name>
    <dbReference type="NCBI Taxonomy" id="2874699"/>
    <lineage>
        <taxon>Bacteria</taxon>
        <taxon>Bacillati</taxon>
        <taxon>Cyanobacteriota</taxon>
        <taxon>Cyanophyceae</taxon>
        <taxon>Pleurocapsales</taxon>
        <taxon>Hyellaceae</taxon>
        <taxon>Waterburya</taxon>
        <taxon>Waterburya agarophytonicola</taxon>
    </lineage>
</organism>
<dbReference type="RefSeq" id="WP_229640826.1">
    <property type="nucleotide sequence ID" value="NZ_JADWDC010000028.1"/>
</dbReference>
<protein>
    <submittedName>
        <fullName evidence="1">DUF4327 family protein</fullName>
    </submittedName>
</protein>
<name>A0A964FGA5_9CYAN</name>
<gene>
    <name evidence="1" type="ORF">I4641_12300</name>
</gene>
<reference evidence="1" key="1">
    <citation type="journal article" date="2021" name="Antonie Van Leeuwenhoek">
        <title>Draft genome and description of Waterburya agarophytonicola gen. nov. sp. nov. (Pleurocapsales, Cyanobacteria): a seaweed symbiont.</title>
        <authorList>
            <person name="Bonthond G."/>
            <person name="Shalygin S."/>
            <person name="Bayer T."/>
            <person name="Weinberger F."/>
        </authorList>
    </citation>
    <scope>NUCLEOTIDE SEQUENCE</scope>
    <source>
        <strain evidence="1">KI4</strain>
    </source>
</reference>
<dbReference type="AlphaFoldDB" id="A0A964FGA5"/>
<dbReference type="InterPro" id="IPR025477">
    <property type="entry name" value="DUF4327"/>
</dbReference>
<comment type="caution">
    <text evidence="1">The sequence shown here is derived from an EMBL/GenBank/DDBJ whole genome shotgun (WGS) entry which is preliminary data.</text>
</comment>
<dbReference type="Pfam" id="PF14217">
    <property type="entry name" value="DUF4327"/>
    <property type="match status" value="1"/>
</dbReference>